<comment type="caution">
    <text evidence="11">The sequence shown here is derived from an EMBL/GenBank/DDBJ whole genome shotgun (WGS) entry which is preliminary data.</text>
</comment>
<dbReference type="PANTHER" id="PTHR22748:SF26">
    <property type="entry name" value="ENDONUCLEASE_EXONUCLEASE_PHOSPHATASE DOMAIN-CONTAINING PROTEIN"/>
    <property type="match status" value="1"/>
</dbReference>
<keyword evidence="3" id="KW-0378">Hydrolase</keyword>
<evidence type="ECO:0000256" key="8">
    <source>
        <dbReference type="SAM" id="Coils"/>
    </source>
</evidence>
<dbReference type="Gene3D" id="3.60.10.10">
    <property type="entry name" value="Endonuclease/exonuclease/phosphatase"/>
    <property type="match status" value="1"/>
</dbReference>
<dbReference type="InterPro" id="IPR005135">
    <property type="entry name" value="Endo/exonuclease/phosphatase"/>
</dbReference>
<dbReference type="GO" id="GO:0046872">
    <property type="term" value="F:metal ion binding"/>
    <property type="evidence" value="ECO:0007669"/>
    <property type="project" value="UniProtKB-KW"/>
</dbReference>
<name>A0A8H6LXR3_9AGAR</name>
<proteinExistence type="inferred from homology"/>
<dbReference type="AlphaFoldDB" id="A0A8H6LXR3"/>
<feature type="site" description="Transition state stabilizer" evidence="7">
    <location>
        <position position="183"/>
    </location>
</feature>
<dbReference type="GO" id="GO:0008081">
    <property type="term" value="F:phosphoric diester hydrolase activity"/>
    <property type="evidence" value="ECO:0007669"/>
    <property type="project" value="TreeGrafter"/>
</dbReference>
<accession>A0A8H6LXR3</accession>
<dbReference type="GO" id="GO:0008311">
    <property type="term" value="F:double-stranded DNA 3'-5' DNA exonuclease activity"/>
    <property type="evidence" value="ECO:0007669"/>
    <property type="project" value="TreeGrafter"/>
</dbReference>
<organism evidence="11 12">
    <name type="scientific">Ephemerocybe angulata</name>
    <dbReference type="NCBI Taxonomy" id="980116"/>
    <lineage>
        <taxon>Eukaryota</taxon>
        <taxon>Fungi</taxon>
        <taxon>Dikarya</taxon>
        <taxon>Basidiomycota</taxon>
        <taxon>Agaricomycotina</taxon>
        <taxon>Agaricomycetes</taxon>
        <taxon>Agaricomycetidae</taxon>
        <taxon>Agaricales</taxon>
        <taxon>Agaricineae</taxon>
        <taxon>Psathyrellaceae</taxon>
        <taxon>Ephemerocybe</taxon>
    </lineage>
</organism>
<evidence type="ECO:0000256" key="3">
    <source>
        <dbReference type="ARBA" id="ARBA00022801"/>
    </source>
</evidence>
<keyword evidence="11" id="KW-0255">Endonuclease</keyword>
<feature type="coiled-coil region" evidence="8">
    <location>
        <begin position="353"/>
        <end position="398"/>
    </location>
</feature>
<feature type="binding site" evidence="6">
    <location>
        <position position="181"/>
    </location>
    <ligand>
        <name>Mg(2+)</name>
        <dbReference type="ChEBI" id="CHEBI:18420"/>
        <label>1</label>
    </ligand>
</feature>
<evidence type="ECO:0000259" key="10">
    <source>
        <dbReference type="Pfam" id="PF03372"/>
    </source>
</evidence>
<keyword evidence="6" id="KW-0464">Manganese</keyword>
<feature type="binding site" evidence="6">
    <location>
        <position position="273"/>
    </location>
    <ligand>
        <name>Mg(2+)</name>
        <dbReference type="ChEBI" id="CHEBI:18420"/>
        <label>1</label>
    </ligand>
</feature>
<evidence type="ECO:0000256" key="9">
    <source>
        <dbReference type="SAM" id="MobiDB-lite"/>
    </source>
</evidence>
<dbReference type="GO" id="GO:0005634">
    <property type="term" value="C:nucleus"/>
    <property type="evidence" value="ECO:0007669"/>
    <property type="project" value="TreeGrafter"/>
</dbReference>
<feature type="active site" description="Proton acceptor" evidence="5">
    <location>
        <position position="274"/>
    </location>
</feature>
<evidence type="ECO:0000256" key="5">
    <source>
        <dbReference type="PIRSR" id="PIRSR604808-1"/>
    </source>
</evidence>
<dbReference type="Pfam" id="PF03372">
    <property type="entry name" value="Exo_endo_phos"/>
    <property type="match status" value="1"/>
</dbReference>
<comment type="cofactor">
    <cofactor evidence="6">
        <name>Mg(2+)</name>
        <dbReference type="ChEBI" id="CHEBI:18420"/>
    </cofactor>
    <cofactor evidence="6">
        <name>Mn(2+)</name>
        <dbReference type="ChEBI" id="CHEBI:29035"/>
    </cofactor>
    <text evidence="6">Probably binds two magnesium or manganese ions per subunit.</text>
</comment>
<keyword evidence="4 6" id="KW-0460">Magnesium</keyword>
<feature type="active site" description="Proton donor/acceptor" evidence="5">
    <location>
        <position position="181"/>
    </location>
</feature>
<feature type="active site" evidence="5">
    <location>
        <position position="147"/>
    </location>
</feature>
<sequence length="426" mass="48810">MILIRQNRGEAPTSANGARKPPRTKAKFTLGSININGAGSEETHYKWSDMIATMRRNQIGIMVMQETHLDAARASRIKTAYDKSMFLRSSSEMFNTSAKGVAVLIDRRIIKCVKEDIDTYEVIAGRAMMVSVPWRTATGKLHILGVYAPNDPEQNGSFWTTIANVYRDNPGWPRPDFLAGDMNMVESPRDREPPTACRAATAKAFADMTEGFNLVDGWRKENPNLTRFTWHSKATTGPQAGCRSRIDRIYVRNELWDDTREWSIRVDQPLYTDHELIQTTLYDLTQPFIGKGRWEIPDFLLKHDGFLEELDKMCLETERATREREGSVRPQKALDDLKSRIREKARTVAKESVPKARKKVAELMKQLETALDDTSITQEERKEQTDKLTEEIKEIERVQLARRKADTAALWMLESETIGKKWIRAN</sequence>
<feature type="site" description="Interaction with DNA substrate" evidence="7">
    <location>
        <position position="274"/>
    </location>
</feature>
<feature type="site" description="Important for catalytic activity" evidence="7">
    <location>
        <position position="247"/>
    </location>
</feature>
<keyword evidence="11" id="KW-0540">Nuclease</keyword>
<dbReference type="InterPro" id="IPR004808">
    <property type="entry name" value="AP_endonuc_1"/>
</dbReference>
<dbReference type="GO" id="GO:0003906">
    <property type="term" value="F:DNA-(apurinic or apyrimidinic site) endonuclease activity"/>
    <property type="evidence" value="ECO:0007669"/>
    <property type="project" value="TreeGrafter"/>
</dbReference>
<protein>
    <submittedName>
        <fullName evidence="11">Endonuclease/exonuclease/phosphatase</fullName>
    </submittedName>
</protein>
<dbReference type="GO" id="GO:0006284">
    <property type="term" value="P:base-excision repair"/>
    <property type="evidence" value="ECO:0007669"/>
    <property type="project" value="TreeGrafter"/>
</dbReference>
<dbReference type="OrthoDB" id="416119at2759"/>
<keyword evidence="12" id="KW-1185">Reference proteome</keyword>
<comment type="similarity">
    <text evidence="1">Belongs to the DNA repair enzymes AP/ExoA family.</text>
</comment>
<keyword evidence="2 6" id="KW-0479">Metal-binding</keyword>
<feature type="binding site" evidence="6">
    <location>
        <position position="34"/>
    </location>
    <ligand>
        <name>Mg(2+)</name>
        <dbReference type="ChEBI" id="CHEBI:18420"/>
        <label>1</label>
    </ligand>
</feature>
<dbReference type="SUPFAM" id="SSF56219">
    <property type="entry name" value="DNase I-like"/>
    <property type="match status" value="1"/>
</dbReference>
<dbReference type="InterPro" id="IPR036691">
    <property type="entry name" value="Endo/exonu/phosph_ase_sf"/>
</dbReference>
<feature type="binding site" evidence="6">
    <location>
        <position position="66"/>
    </location>
    <ligand>
        <name>Mg(2+)</name>
        <dbReference type="ChEBI" id="CHEBI:18420"/>
        <label>1</label>
    </ligand>
</feature>
<evidence type="ECO:0000256" key="2">
    <source>
        <dbReference type="ARBA" id="ARBA00022723"/>
    </source>
</evidence>
<feature type="domain" description="Endonuclease/exonuclease/phosphatase" evidence="10">
    <location>
        <begin position="32"/>
        <end position="265"/>
    </location>
</feature>
<feature type="region of interest" description="Disordered" evidence="9">
    <location>
        <begin position="1"/>
        <end position="23"/>
    </location>
</feature>
<reference evidence="11 12" key="1">
    <citation type="submission" date="2020-07" db="EMBL/GenBank/DDBJ databases">
        <title>Comparative genomics of pyrophilous fungi reveals a link between fire events and developmental genes.</title>
        <authorList>
            <consortium name="DOE Joint Genome Institute"/>
            <person name="Steindorff A.S."/>
            <person name="Carver A."/>
            <person name="Calhoun S."/>
            <person name="Stillman K."/>
            <person name="Liu H."/>
            <person name="Lipzen A."/>
            <person name="Pangilinan J."/>
            <person name="Labutti K."/>
            <person name="Bruns T.D."/>
            <person name="Grigoriev I.V."/>
        </authorList>
    </citation>
    <scope>NUCLEOTIDE SEQUENCE [LARGE SCALE GENOMIC DNA]</scope>
    <source>
        <strain evidence="11 12">CBS 144469</strain>
    </source>
</reference>
<evidence type="ECO:0000256" key="7">
    <source>
        <dbReference type="PIRSR" id="PIRSR604808-3"/>
    </source>
</evidence>
<gene>
    <name evidence="11" type="ORF">DFP72DRAFT_821032</name>
</gene>
<dbReference type="Proteomes" id="UP000521943">
    <property type="component" value="Unassembled WGS sequence"/>
</dbReference>
<feature type="non-terminal residue" evidence="11">
    <location>
        <position position="426"/>
    </location>
</feature>
<keyword evidence="11" id="KW-0269">Exonuclease</keyword>
<evidence type="ECO:0000256" key="4">
    <source>
        <dbReference type="ARBA" id="ARBA00022842"/>
    </source>
</evidence>
<evidence type="ECO:0000313" key="11">
    <source>
        <dbReference type="EMBL" id="KAF6747933.1"/>
    </source>
</evidence>
<feature type="binding site" evidence="6">
    <location>
        <position position="274"/>
    </location>
    <ligand>
        <name>Mg(2+)</name>
        <dbReference type="ChEBI" id="CHEBI:18420"/>
        <label>1</label>
    </ligand>
</feature>
<evidence type="ECO:0000256" key="6">
    <source>
        <dbReference type="PIRSR" id="PIRSR604808-2"/>
    </source>
</evidence>
<keyword evidence="8" id="KW-0175">Coiled coil</keyword>
<evidence type="ECO:0000313" key="12">
    <source>
        <dbReference type="Proteomes" id="UP000521943"/>
    </source>
</evidence>
<dbReference type="EMBL" id="JACGCI010000076">
    <property type="protein sequence ID" value="KAF6747933.1"/>
    <property type="molecule type" value="Genomic_DNA"/>
</dbReference>
<feature type="binding site" evidence="6">
    <location>
        <position position="183"/>
    </location>
    <ligand>
        <name>Mg(2+)</name>
        <dbReference type="ChEBI" id="CHEBI:18420"/>
        <label>1</label>
    </ligand>
</feature>
<dbReference type="PANTHER" id="PTHR22748">
    <property type="entry name" value="AP ENDONUCLEASE"/>
    <property type="match status" value="1"/>
</dbReference>
<evidence type="ECO:0000256" key="1">
    <source>
        <dbReference type="ARBA" id="ARBA00007092"/>
    </source>
</evidence>